<dbReference type="Gene3D" id="2.40.170.10">
    <property type="entry name" value="Porin, LamB type"/>
    <property type="match status" value="1"/>
</dbReference>
<evidence type="ECO:0000256" key="4">
    <source>
        <dbReference type="ARBA" id="ARBA00022452"/>
    </source>
</evidence>
<keyword evidence="7" id="KW-0626">Porin</keyword>
<dbReference type="Proteomes" id="UP000651977">
    <property type="component" value="Unassembled WGS sequence"/>
</dbReference>
<dbReference type="InterPro" id="IPR036998">
    <property type="entry name" value="Porin_LamB_sf"/>
</dbReference>
<keyword evidence="6" id="KW-0406">Ion transport</keyword>
<evidence type="ECO:0000256" key="2">
    <source>
        <dbReference type="ARBA" id="ARBA00007055"/>
    </source>
</evidence>
<keyword evidence="9" id="KW-0998">Cell outer membrane</keyword>
<evidence type="ECO:0000256" key="5">
    <source>
        <dbReference type="ARBA" id="ARBA00022692"/>
    </source>
</evidence>
<evidence type="ECO:0000256" key="7">
    <source>
        <dbReference type="ARBA" id="ARBA00023114"/>
    </source>
</evidence>
<evidence type="ECO:0000256" key="3">
    <source>
        <dbReference type="ARBA" id="ARBA00022448"/>
    </source>
</evidence>
<accession>A0ABQ1I2U4</accession>
<evidence type="ECO:0000313" key="11">
    <source>
        <dbReference type="EMBL" id="GGB11012.1"/>
    </source>
</evidence>
<name>A0ABQ1I2U4_9ALTE</name>
<keyword evidence="3" id="KW-0813">Transport</keyword>
<evidence type="ECO:0000256" key="8">
    <source>
        <dbReference type="ARBA" id="ARBA00023136"/>
    </source>
</evidence>
<feature type="chain" id="PRO_5045039541" evidence="10">
    <location>
        <begin position="20"/>
        <end position="461"/>
    </location>
</feature>
<keyword evidence="12" id="KW-1185">Reference proteome</keyword>
<evidence type="ECO:0000313" key="12">
    <source>
        <dbReference type="Proteomes" id="UP000651977"/>
    </source>
</evidence>
<keyword evidence="8" id="KW-0472">Membrane</keyword>
<evidence type="ECO:0000256" key="1">
    <source>
        <dbReference type="ARBA" id="ARBA00004571"/>
    </source>
</evidence>
<protein>
    <submittedName>
        <fullName evidence="11">Outer membrane protein S</fullName>
    </submittedName>
</protein>
<dbReference type="PANTHER" id="PTHR38762:SF1">
    <property type="entry name" value="CRYPTIC OUTER MEMBRANE PORIN BGLH-RELATED"/>
    <property type="match status" value="1"/>
</dbReference>
<evidence type="ECO:0000256" key="10">
    <source>
        <dbReference type="SAM" id="SignalP"/>
    </source>
</evidence>
<organism evidence="11 12">
    <name type="scientific">Agarivorans gilvus</name>
    <dbReference type="NCBI Taxonomy" id="680279"/>
    <lineage>
        <taxon>Bacteria</taxon>
        <taxon>Pseudomonadati</taxon>
        <taxon>Pseudomonadota</taxon>
        <taxon>Gammaproteobacteria</taxon>
        <taxon>Alteromonadales</taxon>
        <taxon>Alteromonadaceae</taxon>
        <taxon>Agarivorans</taxon>
    </lineage>
</organism>
<dbReference type="Pfam" id="PF02264">
    <property type="entry name" value="LamB"/>
    <property type="match status" value="1"/>
</dbReference>
<dbReference type="InterPro" id="IPR003192">
    <property type="entry name" value="Porin_LamB"/>
</dbReference>
<dbReference type="EMBL" id="BMDY01000015">
    <property type="protein sequence ID" value="GGB11012.1"/>
    <property type="molecule type" value="Genomic_DNA"/>
</dbReference>
<comment type="caution">
    <text evidence="11">The sequence shown here is derived from an EMBL/GenBank/DDBJ whole genome shotgun (WGS) entry which is preliminary data.</text>
</comment>
<dbReference type="SUPFAM" id="SSF56935">
    <property type="entry name" value="Porins"/>
    <property type="match status" value="1"/>
</dbReference>
<feature type="signal peptide" evidence="10">
    <location>
        <begin position="1"/>
        <end position="19"/>
    </location>
</feature>
<comment type="similarity">
    <text evidence="2">Belongs to the porin LamB (TC 1.B.3) family.</text>
</comment>
<dbReference type="InterPro" id="IPR050286">
    <property type="entry name" value="G_neg_Bact_CarbUptk_Porin"/>
</dbReference>
<dbReference type="PANTHER" id="PTHR38762">
    <property type="entry name" value="CRYPTIC OUTER MEMBRANE PORIN BGLH-RELATED"/>
    <property type="match status" value="1"/>
</dbReference>
<keyword evidence="4" id="KW-1134">Transmembrane beta strand</keyword>
<keyword evidence="5" id="KW-0812">Transmembrane</keyword>
<dbReference type="RefSeq" id="WP_055733243.1">
    <property type="nucleotide sequence ID" value="NZ_BMDY01000015.1"/>
</dbReference>
<proteinExistence type="inferred from homology"/>
<evidence type="ECO:0000256" key="9">
    <source>
        <dbReference type="ARBA" id="ARBA00023237"/>
    </source>
</evidence>
<reference evidence="12" key="1">
    <citation type="journal article" date="2019" name="Int. J. Syst. Evol. Microbiol.">
        <title>The Global Catalogue of Microorganisms (GCM) 10K type strain sequencing project: providing services to taxonomists for standard genome sequencing and annotation.</title>
        <authorList>
            <consortium name="The Broad Institute Genomics Platform"/>
            <consortium name="The Broad Institute Genome Sequencing Center for Infectious Disease"/>
            <person name="Wu L."/>
            <person name="Ma J."/>
        </authorList>
    </citation>
    <scope>NUCLEOTIDE SEQUENCE [LARGE SCALE GENOMIC DNA]</scope>
    <source>
        <strain evidence="12">CGMCC 1.10131</strain>
    </source>
</reference>
<evidence type="ECO:0000256" key="6">
    <source>
        <dbReference type="ARBA" id="ARBA00023065"/>
    </source>
</evidence>
<sequence length="461" mass="52326">MKRVIALSALALACNSAFGENLDGFRFWGYGKGGTGSTNDQILNRQSDNANNGMNIIQTAGNNSAMTGRLGNEGTFAELHLDYGVSKNGMNWIIKTNIASDAEDFNLDEWWVVGRGVIPSNPEAAIWAGQRYYQRYKSELIDYHMVMNDGVGAGIDDLDLGFAKLNVGYTKEGNGSVTGQDFCTNTNEQTWECEGEPGFRGNYHAISTRLHGISLADNIAMDVFANYGFYYGSDSDLEYEWSWGDVEKSASFHQPNSYTLGFAIRQGQWADFNQFILRYGRNTSTSMTQDWLYLPTDSVGWVFQGMQNLTDTFRIEYAWTGEYQSFNEEARQRRINSVAWEKTLWNSFVLRNSYNWSDRWSTQLELGYDMMKFDDVNEGSDPGTNTSWKATIAQNLHLGGDFWDRPVIRFFATYGELDTKTTVYNDIPTANESWEWRTNPYVSQTGKRTALTVGAQFEAWW</sequence>
<gene>
    <name evidence="11" type="ORF">GCM10007414_25570</name>
</gene>
<comment type="subcellular location">
    <subcellularLocation>
        <location evidence="1">Cell outer membrane</location>
        <topology evidence="1">Multi-pass membrane protein</topology>
    </subcellularLocation>
</comment>
<keyword evidence="10" id="KW-0732">Signal</keyword>